<reference evidence="2" key="1">
    <citation type="journal article" date="2021" name="Proc. Natl. Acad. Sci. U.S.A.">
        <title>A Catalog of Tens of Thousands of Viruses from Human Metagenomes Reveals Hidden Associations with Chronic Diseases.</title>
        <authorList>
            <person name="Tisza M.J."/>
            <person name="Buck C.B."/>
        </authorList>
    </citation>
    <scope>NUCLEOTIDE SEQUENCE</scope>
    <source>
        <strain evidence="2">CtYKh4</strain>
    </source>
</reference>
<protein>
    <submittedName>
        <fullName evidence="2">Uncharacterized protein</fullName>
    </submittedName>
</protein>
<accession>A0A8S5LCI0</accession>
<keyword evidence="1" id="KW-0472">Membrane</keyword>
<keyword evidence="1" id="KW-0812">Transmembrane</keyword>
<proteinExistence type="predicted"/>
<evidence type="ECO:0000313" key="2">
    <source>
        <dbReference type="EMBL" id="DAD67648.1"/>
    </source>
</evidence>
<organism evidence="2">
    <name type="scientific">Siphoviridae sp. ctYKh4</name>
    <dbReference type="NCBI Taxonomy" id="2823586"/>
    <lineage>
        <taxon>Viruses</taxon>
        <taxon>Duplodnaviria</taxon>
        <taxon>Heunggongvirae</taxon>
        <taxon>Uroviricota</taxon>
        <taxon>Caudoviricetes</taxon>
    </lineage>
</organism>
<evidence type="ECO:0000256" key="1">
    <source>
        <dbReference type="SAM" id="Phobius"/>
    </source>
</evidence>
<feature type="transmembrane region" description="Helical" evidence="1">
    <location>
        <begin position="7"/>
        <end position="25"/>
    </location>
</feature>
<keyword evidence="1" id="KW-1133">Transmembrane helix</keyword>
<dbReference type="EMBL" id="BK014682">
    <property type="protein sequence ID" value="DAD67648.1"/>
    <property type="molecule type" value="Genomic_DNA"/>
</dbReference>
<name>A0A8S5LCI0_9CAUD</name>
<sequence>MNFQLSLLFQILIFLVVCQFLYIMHPFQLL</sequence>